<dbReference type="Pfam" id="PF14291">
    <property type="entry name" value="DUF4371"/>
    <property type="match status" value="1"/>
</dbReference>
<dbReference type="AlphaFoldDB" id="A0A8S2DQP0"/>
<dbReference type="InterPro" id="IPR012337">
    <property type="entry name" value="RNaseH-like_sf"/>
</dbReference>
<reference evidence="3" key="1">
    <citation type="submission" date="2021-02" db="EMBL/GenBank/DDBJ databases">
        <authorList>
            <person name="Nowell W R."/>
        </authorList>
    </citation>
    <scope>NUCLEOTIDE SEQUENCE</scope>
</reference>
<evidence type="ECO:0000313" key="3">
    <source>
        <dbReference type="EMBL" id="CAF0979566.1"/>
    </source>
</evidence>
<dbReference type="Proteomes" id="UP000677228">
    <property type="component" value="Unassembled WGS sequence"/>
</dbReference>
<gene>
    <name evidence="3" type="ORF">OVA965_LOCUS13513</name>
    <name evidence="4" type="ORF">TMI583_LOCUS13516</name>
</gene>
<protein>
    <recommendedName>
        <fullName evidence="2">DUF4371 domain-containing protein</fullName>
    </recommendedName>
</protein>
<dbReference type="EMBL" id="CAJNOK010005637">
    <property type="protein sequence ID" value="CAF0979566.1"/>
    <property type="molecule type" value="Genomic_DNA"/>
</dbReference>
<accession>A0A8S2DQP0</accession>
<dbReference type="PANTHER" id="PTHR45749:SF23">
    <property type="entry name" value="ZINC FINGER MYM-TYPE PROTEIN 1-LIKE"/>
    <property type="match status" value="1"/>
</dbReference>
<sequence length="406" mass="45821">MGADFTTKTAFKKISMGERNKMNRKTPSGAAKRKINKEKKAKRESLISKIPKTDTFLKTQSNTNSTVLTNIDINTASTSAASEIKDVEDNENIHKFHDQEHSISITDLDSDSSSIISDKDDNPVTNENIAREDITNDNIEYGDPNTSRGLAFRGNNQIIGDNHNGNYLGCLELISNFDPFLHGYSKNYGNKGKGNVSYLSDTVSDEFIEVMGNHVRKLIIMELKKAKYYSIIIDSTPDIAHLDQLTFVVRYVDPSGSAVERFLMFIENVGHKSSAMEDAILNVMDVLEINLNDCRGQSYDNAANMSRAYSGLQSRIHARNDLTIYVPCAAHSLNLIGECAAECCLRAIKFFMFMENLYTFFAASTHRWEIMKSYLETYYIIGMTYYKQLMLSIIRCKKSIVILKQL</sequence>
<comment type="caution">
    <text evidence="3">The sequence shown here is derived from an EMBL/GenBank/DDBJ whole genome shotgun (WGS) entry which is preliminary data.</text>
</comment>
<evidence type="ECO:0000313" key="4">
    <source>
        <dbReference type="EMBL" id="CAF3750203.1"/>
    </source>
</evidence>
<dbReference type="Proteomes" id="UP000682733">
    <property type="component" value="Unassembled WGS sequence"/>
</dbReference>
<dbReference type="PANTHER" id="PTHR45749">
    <property type="match status" value="1"/>
</dbReference>
<evidence type="ECO:0000259" key="2">
    <source>
        <dbReference type="Pfam" id="PF14291"/>
    </source>
</evidence>
<feature type="region of interest" description="Disordered" evidence="1">
    <location>
        <begin position="16"/>
        <end position="40"/>
    </location>
</feature>
<dbReference type="EMBL" id="CAJOBA010005643">
    <property type="protein sequence ID" value="CAF3750203.1"/>
    <property type="molecule type" value="Genomic_DNA"/>
</dbReference>
<organism evidence="3 5">
    <name type="scientific">Didymodactylos carnosus</name>
    <dbReference type="NCBI Taxonomy" id="1234261"/>
    <lineage>
        <taxon>Eukaryota</taxon>
        <taxon>Metazoa</taxon>
        <taxon>Spiralia</taxon>
        <taxon>Gnathifera</taxon>
        <taxon>Rotifera</taxon>
        <taxon>Eurotatoria</taxon>
        <taxon>Bdelloidea</taxon>
        <taxon>Philodinida</taxon>
        <taxon>Philodinidae</taxon>
        <taxon>Didymodactylos</taxon>
    </lineage>
</organism>
<feature type="domain" description="DUF4371" evidence="2">
    <location>
        <begin position="144"/>
        <end position="310"/>
    </location>
</feature>
<dbReference type="InterPro" id="IPR025398">
    <property type="entry name" value="DUF4371"/>
</dbReference>
<name>A0A8S2DQP0_9BILA</name>
<evidence type="ECO:0000256" key="1">
    <source>
        <dbReference type="SAM" id="MobiDB-lite"/>
    </source>
</evidence>
<feature type="compositionally biased region" description="Basic residues" evidence="1">
    <location>
        <begin position="31"/>
        <end position="40"/>
    </location>
</feature>
<proteinExistence type="predicted"/>
<evidence type="ECO:0000313" key="5">
    <source>
        <dbReference type="Proteomes" id="UP000677228"/>
    </source>
</evidence>
<dbReference type="SUPFAM" id="SSF53098">
    <property type="entry name" value="Ribonuclease H-like"/>
    <property type="match status" value="1"/>
</dbReference>